<protein>
    <submittedName>
        <fullName evidence="11">Septation ring formation regulator EzrA</fullName>
    </submittedName>
</protein>
<feature type="transmembrane region" description="Helical" evidence="10">
    <location>
        <begin position="6"/>
        <end position="24"/>
    </location>
</feature>
<keyword evidence="8" id="KW-0131">Cell cycle</keyword>
<sequence>MWWMYLLIGVIVLIIIAVGVLFYLRNIKQTEVTKEKRHLEEVLQLPFNLELEKLNAFNLNGEAKELFDTLDTRWNESLNENKLQAEFNITEADTKLAKFSFGDGDESRASAKSHIDTIESTYDTLSDEINEFLALTEQSDEKFDASEVLHREANRDVLANGHQFGDSRKPLEALITSYEPELKKYKDLVNEGNYLTAASHIDEVHEELLALKQNMEEIPALIKEVQKELPTQFEEIRYGCRDLKLDGYDLDHIKVDSKLSTLRSELNLIEPKIAKLELDEARDDLDAINEQLDEMYDLIEHEVEAKIKYDSMKDQITDHLFKAKATNFTLRTEMDYIKNQYYINEGEFQTIHKYEQKIESLVAMYSEIQTESDKNTTRYSKITDNLDHIEEEVERINSDQSDIQDYLQSIKEDEKEAIENTNLIDNKKEAVMHSLASSNLNEIPEKFIVMKNELDIEVEEIDRYLERRPINVQYIKEKVNKSVQLLNEFEQSAYEIIHDSELTEHIIQYANRYRKDNESLDLEIKEAVRLFDEGRYKRALELSSHALKSVDEAGLQRIIDYYENN</sequence>
<dbReference type="RefSeq" id="WP_186088209.1">
    <property type="nucleotide sequence ID" value="NZ_BMDB01000001.1"/>
</dbReference>
<dbReference type="EMBL" id="CAJEWE010000010">
    <property type="protein sequence ID" value="CAD2078034.1"/>
    <property type="molecule type" value="Genomic_DNA"/>
</dbReference>
<dbReference type="GO" id="GO:0005886">
    <property type="term" value="C:plasma membrane"/>
    <property type="evidence" value="ECO:0007669"/>
    <property type="project" value="UniProtKB-SubCell"/>
</dbReference>
<evidence type="ECO:0000313" key="12">
    <source>
        <dbReference type="Proteomes" id="UP000521032"/>
    </source>
</evidence>
<feature type="coiled-coil region" evidence="9">
    <location>
        <begin position="351"/>
        <end position="399"/>
    </location>
</feature>
<organism evidence="11 12">
    <name type="scientific">Phocicoccus schoeneichii</name>
    <dbReference type="NCBI Taxonomy" id="1812261"/>
    <lineage>
        <taxon>Bacteria</taxon>
        <taxon>Bacillati</taxon>
        <taxon>Bacillota</taxon>
        <taxon>Bacilli</taxon>
        <taxon>Bacillales</taxon>
        <taxon>Salinicoccaceae</taxon>
        <taxon>Phocicoccus</taxon>
    </lineage>
</organism>
<gene>
    <name evidence="11" type="primary">ezrA</name>
    <name evidence="11" type="ORF">JEOSCH030_01440</name>
</gene>
<comment type="caution">
    <text evidence="11">The sequence shown here is derived from an EMBL/GenBank/DDBJ whole genome shotgun (WGS) entry which is preliminary data.</text>
</comment>
<dbReference type="Pfam" id="PF06160">
    <property type="entry name" value="EzrA"/>
    <property type="match status" value="1"/>
</dbReference>
<evidence type="ECO:0000256" key="9">
    <source>
        <dbReference type="SAM" id="Coils"/>
    </source>
</evidence>
<keyword evidence="7" id="KW-0717">Septation</keyword>
<evidence type="ECO:0000256" key="8">
    <source>
        <dbReference type="ARBA" id="ARBA00023306"/>
    </source>
</evidence>
<keyword evidence="3 10" id="KW-0812">Transmembrane</keyword>
<evidence type="ECO:0000256" key="10">
    <source>
        <dbReference type="SAM" id="Phobius"/>
    </source>
</evidence>
<keyword evidence="12" id="KW-1185">Reference proteome</keyword>
<name>A0A6V7RIX7_9BACL</name>
<reference evidence="11 12" key="1">
    <citation type="submission" date="2020-07" db="EMBL/GenBank/DDBJ databases">
        <authorList>
            <person name="Criscuolo A."/>
        </authorList>
    </citation>
    <scope>NUCLEOTIDE SEQUENCE [LARGE SCALE GENOMIC DNA]</scope>
    <source>
        <strain evidence="12">CIP 111030</strain>
    </source>
</reference>
<dbReference type="GO" id="GO:0005940">
    <property type="term" value="C:septin ring"/>
    <property type="evidence" value="ECO:0007669"/>
    <property type="project" value="InterPro"/>
</dbReference>
<comment type="subcellular location">
    <subcellularLocation>
        <location evidence="1">Cell membrane</location>
        <topology evidence="1">Single-pass membrane protein</topology>
    </subcellularLocation>
</comment>
<evidence type="ECO:0000256" key="1">
    <source>
        <dbReference type="ARBA" id="ARBA00004162"/>
    </source>
</evidence>
<dbReference type="GO" id="GO:0000917">
    <property type="term" value="P:division septum assembly"/>
    <property type="evidence" value="ECO:0007669"/>
    <property type="project" value="UniProtKB-KW"/>
</dbReference>
<dbReference type="GO" id="GO:0000921">
    <property type="term" value="P:septin ring assembly"/>
    <property type="evidence" value="ECO:0007669"/>
    <property type="project" value="InterPro"/>
</dbReference>
<keyword evidence="6 10" id="KW-0472">Membrane</keyword>
<dbReference type="Proteomes" id="UP000521032">
    <property type="component" value="Unassembled WGS sequence"/>
</dbReference>
<evidence type="ECO:0000256" key="3">
    <source>
        <dbReference type="ARBA" id="ARBA00022692"/>
    </source>
</evidence>
<keyword evidence="4 10" id="KW-1133">Transmembrane helix</keyword>
<proteinExistence type="predicted"/>
<accession>A0A6V7RIX7</accession>
<evidence type="ECO:0000256" key="2">
    <source>
        <dbReference type="ARBA" id="ARBA00022618"/>
    </source>
</evidence>
<keyword evidence="5 9" id="KW-0175">Coiled coil</keyword>
<evidence type="ECO:0000256" key="7">
    <source>
        <dbReference type="ARBA" id="ARBA00023210"/>
    </source>
</evidence>
<evidence type="ECO:0000256" key="6">
    <source>
        <dbReference type="ARBA" id="ARBA00023136"/>
    </source>
</evidence>
<keyword evidence="2" id="KW-0132">Cell division</keyword>
<evidence type="ECO:0000256" key="5">
    <source>
        <dbReference type="ARBA" id="ARBA00023054"/>
    </source>
</evidence>
<dbReference type="InterPro" id="IPR010379">
    <property type="entry name" value="EzrA"/>
</dbReference>
<evidence type="ECO:0000256" key="4">
    <source>
        <dbReference type="ARBA" id="ARBA00022989"/>
    </source>
</evidence>
<evidence type="ECO:0000313" key="11">
    <source>
        <dbReference type="EMBL" id="CAD2078034.1"/>
    </source>
</evidence>
<dbReference type="AlphaFoldDB" id="A0A6V7RIX7"/>